<protein>
    <submittedName>
        <fullName evidence="2">Uncharacterized protein</fullName>
    </submittedName>
</protein>
<organism evidence="2">
    <name type="scientific">Oryza sativa subsp. japonica</name>
    <name type="common">Rice</name>
    <dbReference type="NCBI Taxonomy" id="39947"/>
    <lineage>
        <taxon>Eukaryota</taxon>
        <taxon>Viridiplantae</taxon>
        <taxon>Streptophyta</taxon>
        <taxon>Embryophyta</taxon>
        <taxon>Tracheophyta</taxon>
        <taxon>Spermatophyta</taxon>
        <taxon>Magnoliopsida</taxon>
        <taxon>Liliopsida</taxon>
        <taxon>Poales</taxon>
        <taxon>Poaceae</taxon>
        <taxon>BOP clade</taxon>
        <taxon>Oryzoideae</taxon>
        <taxon>Oryzeae</taxon>
        <taxon>Oryzinae</taxon>
        <taxon>Oryza</taxon>
        <taxon>Oryza sativa</taxon>
    </lineage>
</organism>
<keyword evidence="1" id="KW-0812">Transmembrane</keyword>
<reference evidence="2" key="2">
    <citation type="submission" date="2005-04" db="EMBL/GenBank/DDBJ databases">
        <authorList>
            <person name="Buell C.R."/>
            <person name="Wing R.A."/>
            <person name="McCombie W.A."/>
            <person name="Ouyang S."/>
        </authorList>
    </citation>
    <scope>NUCLEOTIDE SEQUENCE</scope>
</reference>
<proteinExistence type="predicted"/>
<evidence type="ECO:0000313" key="2">
    <source>
        <dbReference type="EMBL" id="ABA96196.1"/>
    </source>
</evidence>
<evidence type="ECO:0000256" key="1">
    <source>
        <dbReference type="SAM" id="Phobius"/>
    </source>
</evidence>
<keyword evidence="1" id="KW-1133">Transmembrane helix</keyword>
<feature type="transmembrane region" description="Helical" evidence="1">
    <location>
        <begin position="24"/>
        <end position="45"/>
    </location>
</feature>
<reference evidence="2" key="3">
    <citation type="submission" date="2006-01" db="EMBL/GenBank/DDBJ databases">
        <authorList>
            <person name="Buell R."/>
        </authorList>
    </citation>
    <scope>NUCLEOTIDE SEQUENCE</scope>
</reference>
<name>Q2QYR2_ORYSJ</name>
<dbReference type="EMBL" id="DP000011">
    <property type="protein sequence ID" value="ABA96196.1"/>
    <property type="molecule type" value="Genomic_DNA"/>
</dbReference>
<keyword evidence="1" id="KW-0472">Membrane</keyword>
<sequence length="118" mass="12904">MGAERLLLGWSWGGCRLTMVVRRLVVWSGGWLVVGVVITAIVVSLEAPEDVPHGCSSIVSALYPGSCRPEAIAYSCCFTSPLELYSGKKSKEKGGDLWVPPACYKWEGKEETILHYTL</sequence>
<reference evidence="2" key="1">
    <citation type="journal article" date="2005" name="BMC Biol.">
        <title>The sequence of rice chromosomes 11 and 12, rich in disease resistance genes and recent gene duplications.</title>
        <authorList>
            <consortium name="The rice chromosomes 11 and 12 sequencing consortia"/>
        </authorList>
    </citation>
    <scope>NUCLEOTIDE SEQUENCE [LARGE SCALE GENOMIC DNA]</scope>
</reference>
<gene>
    <name evidence="2" type="ordered locus">LOC_Os12g01840</name>
</gene>
<dbReference type="AlphaFoldDB" id="Q2QYR2"/>
<accession>Q2QYR2</accession>